<dbReference type="PANTHER" id="PTHR23362">
    <property type="entry name" value="L-PLASTIN-RELATED"/>
    <property type="match status" value="1"/>
</dbReference>
<feature type="compositionally biased region" description="Acidic residues" evidence="1">
    <location>
        <begin position="164"/>
        <end position="183"/>
    </location>
</feature>
<gene>
    <name evidence="3" type="primary">Cnig_chr_V.g21179</name>
    <name evidence="3" type="ORF">B9Z55_021179</name>
</gene>
<dbReference type="AlphaFoldDB" id="A0A2G5TQT5"/>
<sequence>MSAASIDVFCVIKHISDRIGDYDKPESLMEWCRKAMKDYSPRSLKLMRISVHNNLNRIEKLEGYSLMEKLQLVFIFSRPVRDGFVQLLKDAKFKIKQDEKKRISRFSTEDGSIVRFSDHHPGVKYFQGVLCQNTPWQKSANKDRIARENEGGQEDVEKNNTNPEMDEELESMEQVQEEIDEDNPVELEPKQEADEDMAVGVDFGQGAFNGRINYEELDAQEFVYPGFPGEMKPETSVRLQKRGQNPTTENGKRVKTSDSIATSSNQKTPTTSSNDSMQQPSQEARPAIPTADESKISVLALATHIESIALFYKLESLQKKASLAIKKIKQTKESGRNETLSVKKFNILIGSMLICFEKNRIRKTDDSISLESLLEHLQLFLIRPLGSDIVHEALQLVEQKIQEFEKKEDGVAPIRISKSFDYLLMAIGF</sequence>
<dbReference type="EMBL" id="PDUG01000005">
    <property type="protein sequence ID" value="PIC29665.1"/>
    <property type="molecule type" value="Genomic_DNA"/>
</dbReference>
<feature type="region of interest" description="Disordered" evidence="1">
    <location>
        <begin position="225"/>
        <end position="289"/>
    </location>
</feature>
<dbReference type="Proteomes" id="UP000230233">
    <property type="component" value="Chromosome V"/>
</dbReference>
<feature type="compositionally biased region" description="Basic and acidic residues" evidence="1">
    <location>
        <begin position="147"/>
        <end position="158"/>
    </location>
</feature>
<feature type="domain" description="SPK" evidence="2">
    <location>
        <begin position="12"/>
        <end position="113"/>
    </location>
</feature>
<dbReference type="InterPro" id="IPR006570">
    <property type="entry name" value="SPK_dom"/>
</dbReference>
<reference evidence="4" key="1">
    <citation type="submission" date="2017-10" db="EMBL/GenBank/DDBJ databases">
        <title>Rapid genome shrinkage in a self-fertile nematode reveals novel sperm competition proteins.</title>
        <authorList>
            <person name="Yin D."/>
            <person name="Schwarz E.M."/>
            <person name="Thomas C.G."/>
            <person name="Felde R.L."/>
            <person name="Korf I.F."/>
            <person name="Cutter A.D."/>
            <person name="Schartner C.M."/>
            <person name="Ralston E.J."/>
            <person name="Meyer B.J."/>
            <person name="Haag E.S."/>
        </authorList>
    </citation>
    <scope>NUCLEOTIDE SEQUENCE [LARGE SCALE GENOMIC DNA]</scope>
    <source>
        <strain evidence="4">JU1422</strain>
    </source>
</reference>
<evidence type="ECO:0000256" key="1">
    <source>
        <dbReference type="SAM" id="MobiDB-lite"/>
    </source>
</evidence>
<dbReference type="PANTHER" id="PTHR23362:SF0">
    <property type="entry name" value="CALPONIN-HOMOLOGY (CH) DOMAIN-CONTAINING PROTEIN-RELATED"/>
    <property type="match status" value="1"/>
</dbReference>
<comment type="caution">
    <text evidence="3">The sequence shown here is derived from an EMBL/GenBank/DDBJ whole genome shotgun (WGS) entry which is preliminary data.</text>
</comment>
<feature type="region of interest" description="Disordered" evidence="1">
    <location>
        <begin position="147"/>
        <end position="183"/>
    </location>
</feature>
<protein>
    <recommendedName>
        <fullName evidence="2">SPK domain-containing protein</fullName>
    </recommendedName>
</protein>
<organism evidence="3 4">
    <name type="scientific">Caenorhabditis nigoni</name>
    <dbReference type="NCBI Taxonomy" id="1611254"/>
    <lineage>
        <taxon>Eukaryota</taxon>
        <taxon>Metazoa</taxon>
        <taxon>Ecdysozoa</taxon>
        <taxon>Nematoda</taxon>
        <taxon>Chromadorea</taxon>
        <taxon>Rhabditida</taxon>
        <taxon>Rhabditina</taxon>
        <taxon>Rhabditomorpha</taxon>
        <taxon>Rhabditoidea</taxon>
        <taxon>Rhabditidae</taxon>
        <taxon>Peloderinae</taxon>
        <taxon>Caenorhabditis</taxon>
    </lineage>
</organism>
<evidence type="ECO:0000259" key="2">
    <source>
        <dbReference type="Pfam" id="PF04435"/>
    </source>
</evidence>
<proteinExistence type="predicted"/>
<evidence type="ECO:0000313" key="4">
    <source>
        <dbReference type="Proteomes" id="UP000230233"/>
    </source>
</evidence>
<keyword evidence="4" id="KW-1185">Reference proteome</keyword>
<evidence type="ECO:0000313" key="3">
    <source>
        <dbReference type="EMBL" id="PIC29665.1"/>
    </source>
</evidence>
<name>A0A2G5TQT5_9PELO</name>
<dbReference type="Pfam" id="PF04435">
    <property type="entry name" value="SPK"/>
    <property type="match status" value="1"/>
</dbReference>
<feature type="compositionally biased region" description="Polar residues" evidence="1">
    <location>
        <begin position="257"/>
        <end position="282"/>
    </location>
</feature>
<dbReference type="OrthoDB" id="5891763at2759"/>
<dbReference type="InterPro" id="IPR053315">
    <property type="entry name" value="Peptidase_C14A"/>
</dbReference>
<accession>A0A2G5TQT5</accession>